<evidence type="ECO:0000313" key="1">
    <source>
        <dbReference type="EMBL" id="CDQ38373.1"/>
    </source>
</evidence>
<dbReference type="InterPro" id="IPR007554">
    <property type="entry name" value="Glycerophosphate_synth"/>
</dbReference>
<comment type="caution">
    <text evidence="1">The sequence shown here is derived from an EMBL/GenBank/DDBJ whole genome shotgun (WGS) entry which is preliminary data.</text>
</comment>
<sequence>MKLRKYKLIKNLRNKLVKKVTVHGFELENNYLRFNLQLKNFLMKKNVKSLLVDKKISREIPCDLQGNNLEIKIPFDYFTEMEDGKSSIKLFINKKLMLIKPSEEFVEDSKFAIIDGKYYAISVNKNISIRNYFNKYKFNSKKLYLQNMRTGFDLLEGNILLPVEEINKFEIYALNYNKIRTVDTQYAEQTNKITLSNFSMLSIGKWQIFVSIDNQFYPICIEHNYVNSFFNTYNHKVNVKKSNAYLYLSFKSHRLNTSIRYIKDKRECIELLLDIEELDTKLEYSLVINDVETGLETECDLVYLNGWEAKVPKNQILNSFSKKRFFILCKNSQPIKYQFNLLDSLKDKGKFKITYSSQVIKLTFYKRTDNSLGLKIKQPKIKRLITNVNDFKVKGFVTSLNQFINCQAYLFIEDRNSLESIAVPIQDNFIIDLKQFNLISIKAKDKTVMDFFIVVKDKNKKIIRKEKIKYKYSDYKKDNYYDYLAISDVDLNQHHFLITTTPFDNLKVESFSIPKTISLPTKIQKDSNTWLIGERYNTAQDNGIVLYKWLRKNTNIDAYYVIEKNSVDYEKLKGDPNILDFGSKEHYNISFKAKVLMGTHDLENVLPFKPAKGFFNYEDTFKVFLQHGVLGRKNVEYHKQYYEVPFDLFVVSSDPEKYNIAVDQLGYDENEVIVSGLARFDNLVMKFKPRDILLMPTWRDWINTDEQFLNSGYYNSYMSLINNEKLIDLLNKYNINLNFYPHYRAQNYFNKDIKNLNDRIRFISLGSVSVQDLLIKHALLITDFSSVSFDFTLMNKPVIYYHFDEKRFFRKGILRPIEETFIGGIANNEEELVELIEDRIKHGFANYDVDISEIIKYQDHSNCKRIYKSIVSKVKND</sequence>
<accession>A0A024Q774</accession>
<keyword evidence="2" id="KW-1185">Reference proteome</keyword>
<proteinExistence type="predicted"/>
<reference evidence="2" key="2">
    <citation type="submission" date="2014-05" db="EMBL/GenBank/DDBJ databases">
        <title>Draft genome sequence of Virgibacillus massiliensis Vm-5.</title>
        <authorList>
            <person name="Khelaifia S."/>
            <person name="Croce O."/>
            <person name="Lagier J.C."/>
            <person name="Raoult D."/>
        </authorList>
    </citation>
    <scope>NUCLEOTIDE SEQUENCE [LARGE SCALE GENOMIC DNA]</scope>
    <source>
        <strain evidence="2">Vm-5</strain>
    </source>
</reference>
<dbReference type="Proteomes" id="UP000028875">
    <property type="component" value="Unassembled WGS sequence"/>
</dbReference>
<dbReference type="RefSeq" id="WP_038242273.1">
    <property type="nucleotide sequence ID" value="NZ_BNER01000001.1"/>
</dbReference>
<dbReference type="eggNOG" id="COG1887">
    <property type="taxonomic scope" value="Bacteria"/>
</dbReference>
<keyword evidence="1" id="KW-0808">Transferase</keyword>
<dbReference type="OrthoDB" id="396512at2"/>
<dbReference type="SUPFAM" id="SSF53756">
    <property type="entry name" value="UDP-Glycosyltransferase/glycogen phosphorylase"/>
    <property type="match status" value="1"/>
</dbReference>
<dbReference type="EMBL" id="CCDP010000001">
    <property type="protein sequence ID" value="CDQ38373.1"/>
    <property type="molecule type" value="Genomic_DNA"/>
</dbReference>
<dbReference type="Pfam" id="PF04464">
    <property type="entry name" value="Glyphos_transf"/>
    <property type="match status" value="1"/>
</dbReference>
<dbReference type="AlphaFoldDB" id="A0A024Q774"/>
<dbReference type="GO" id="GO:0016020">
    <property type="term" value="C:membrane"/>
    <property type="evidence" value="ECO:0007669"/>
    <property type="project" value="InterPro"/>
</dbReference>
<dbReference type="InterPro" id="IPR043148">
    <property type="entry name" value="TagF_C"/>
</dbReference>
<dbReference type="GO" id="GO:0047355">
    <property type="term" value="F:CDP-glycerol glycerophosphotransferase activity"/>
    <property type="evidence" value="ECO:0007669"/>
    <property type="project" value="InterPro"/>
</dbReference>
<dbReference type="STRING" id="1462526.BN990_00643"/>
<dbReference type="Gene3D" id="3.40.50.12580">
    <property type="match status" value="1"/>
</dbReference>
<name>A0A024Q774_9BACI</name>
<organism evidence="1 2">
    <name type="scientific">Virgibacillus massiliensis</name>
    <dbReference type="NCBI Taxonomy" id="1462526"/>
    <lineage>
        <taxon>Bacteria</taxon>
        <taxon>Bacillati</taxon>
        <taxon>Bacillota</taxon>
        <taxon>Bacilli</taxon>
        <taxon>Bacillales</taxon>
        <taxon>Bacillaceae</taxon>
        <taxon>Virgibacillus</taxon>
    </lineage>
</organism>
<evidence type="ECO:0000313" key="2">
    <source>
        <dbReference type="Proteomes" id="UP000028875"/>
    </source>
</evidence>
<gene>
    <name evidence="1" type="ORF">BN990_00643</name>
</gene>
<protein>
    <submittedName>
        <fullName evidence="1">CDP-Glycerol:Poly(Glycerophosphate) glycerophosphotransferase</fullName>
    </submittedName>
</protein>
<reference evidence="1 2" key="1">
    <citation type="submission" date="2014-03" db="EMBL/GenBank/DDBJ databases">
        <authorList>
            <person name="Urmite Genomes U."/>
        </authorList>
    </citation>
    <scope>NUCLEOTIDE SEQUENCE [LARGE SCALE GENOMIC DNA]</scope>
    <source>
        <strain evidence="1 2">Vm-5</strain>
    </source>
</reference>